<protein>
    <submittedName>
        <fullName evidence="1">Uncharacterized protein</fullName>
    </submittedName>
</protein>
<accession>A0ACC3BTP0</accession>
<evidence type="ECO:0000313" key="2">
    <source>
        <dbReference type="Proteomes" id="UP000798662"/>
    </source>
</evidence>
<sequence length="373" mass="35340">MAAAVTKWRPAGGSARRSSRRRQGCRSHLARGATAAMATVASAVAVVVLFAGAAASTAATAEGADAPRTAATQAATLLARPTFVLAPGQDGSGCPPSLRLPSAPSGTGGGSGGGGEGGDGGVVVASDDDGACSGGLTLRAAAAATARLYDTADAATYDGLGGGTWLATAFALTSSGGDGGGGGGAAGADAGAAGVLVGEPRERLQGGAPADPLDACAAHGVVLVLRAAPLSFSASGANGTTRVTVPPGEVAAVALAPTADGGASCVYAAADGDGGGGDDDDAACFPGDAVVWVYPPGGGRDTARAPAAVATAMADLRLGDRVATGGGRASRVVAFSHADPFAVTTMVTVSTAGGGRLTLSPGHLRGATLRGKH</sequence>
<organism evidence="1 2">
    <name type="scientific">Pyropia yezoensis</name>
    <name type="common">Susabi-nori</name>
    <name type="synonym">Porphyra yezoensis</name>
    <dbReference type="NCBI Taxonomy" id="2788"/>
    <lineage>
        <taxon>Eukaryota</taxon>
        <taxon>Rhodophyta</taxon>
        <taxon>Bangiophyceae</taxon>
        <taxon>Bangiales</taxon>
        <taxon>Bangiaceae</taxon>
        <taxon>Pyropia</taxon>
    </lineage>
</organism>
<keyword evidence="2" id="KW-1185">Reference proteome</keyword>
<comment type="caution">
    <text evidence="1">The sequence shown here is derived from an EMBL/GenBank/DDBJ whole genome shotgun (WGS) entry which is preliminary data.</text>
</comment>
<dbReference type="Proteomes" id="UP000798662">
    <property type="component" value="Chromosome 1"/>
</dbReference>
<proteinExistence type="predicted"/>
<reference evidence="1" key="1">
    <citation type="submission" date="2019-11" db="EMBL/GenBank/DDBJ databases">
        <title>Nori genome reveals adaptations in red seaweeds to the harsh intertidal environment.</title>
        <authorList>
            <person name="Wang D."/>
            <person name="Mao Y."/>
        </authorList>
    </citation>
    <scope>NUCLEOTIDE SEQUENCE</scope>
    <source>
        <tissue evidence="1">Gametophyte</tissue>
    </source>
</reference>
<name>A0ACC3BTP0_PYRYE</name>
<gene>
    <name evidence="1" type="ORF">I4F81_003914</name>
</gene>
<dbReference type="EMBL" id="CM020618">
    <property type="protein sequence ID" value="KAK1861330.1"/>
    <property type="molecule type" value="Genomic_DNA"/>
</dbReference>
<evidence type="ECO:0000313" key="1">
    <source>
        <dbReference type="EMBL" id="KAK1861330.1"/>
    </source>
</evidence>